<feature type="region of interest" description="Disordered" evidence="7">
    <location>
        <begin position="244"/>
        <end position="328"/>
    </location>
</feature>
<evidence type="ECO:0000256" key="3">
    <source>
        <dbReference type="ARBA" id="ARBA00022475"/>
    </source>
</evidence>
<reference evidence="10 11" key="1">
    <citation type="journal article" date="2019" name="Int. J. Syst. Evol. Microbiol.">
        <title>The Global Catalogue of Microorganisms (GCM) 10K type strain sequencing project: providing services to taxonomists for standard genome sequencing and annotation.</title>
        <authorList>
            <consortium name="The Broad Institute Genomics Platform"/>
            <consortium name="The Broad Institute Genome Sequencing Center for Infectious Disease"/>
            <person name="Wu L."/>
            <person name="Ma J."/>
        </authorList>
    </citation>
    <scope>NUCLEOTIDE SEQUENCE [LARGE SCALE GENOMIC DNA]</scope>
    <source>
        <strain evidence="10 11">JCM 11448</strain>
    </source>
</reference>
<keyword evidence="6 8" id="KW-0472">Membrane</keyword>
<dbReference type="Pfam" id="PF03458">
    <property type="entry name" value="Gly_transporter"/>
    <property type="match status" value="2"/>
</dbReference>
<feature type="domain" description="Glycine transporter" evidence="9">
    <location>
        <begin position="11"/>
        <end position="81"/>
    </location>
</feature>
<feature type="transmembrane region" description="Helical" evidence="8">
    <location>
        <begin position="122"/>
        <end position="141"/>
    </location>
</feature>
<dbReference type="PANTHER" id="PTHR30506">
    <property type="entry name" value="INNER MEMBRANE PROTEIN"/>
    <property type="match status" value="1"/>
</dbReference>
<evidence type="ECO:0000313" key="10">
    <source>
        <dbReference type="EMBL" id="GAA1246524.1"/>
    </source>
</evidence>
<protein>
    <recommendedName>
        <fullName evidence="9">Glycine transporter domain-containing protein</fullName>
    </recommendedName>
</protein>
<evidence type="ECO:0000256" key="8">
    <source>
        <dbReference type="SAM" id="Phobius"/>
    </source>
</evidence>
<evidence type="ECO:0000256" key="5">
    <source>
        <dbReference type="ARBA" id="ARBA00022989"/>
    </source>
</evidence>
<sequence>MHQVSTQAQYLLDLLGIFGFALSSAYLGVRKDFNLFGTLVLAEAAGLGGGLVRDLVLRVPSIAFTDPGYPLAPLAAALLAYRGKPLHRQPRLFDLLDAVGLGMFSVTGTVKGLQHGMEAVPSAALGVITAMGGGILASAVAKELPSSLRWDSDLYAAPAIAGAGAAATLHETGALDVMTASGAALTAFTLRLLALRFHWRTGRSAAWRAASPQLSPLLPGAYAPPASSTRTTVADTMRLRVIRTPQGHGTGLRSAAPLDDTMRLRAINPPPDRAPERHSPAAPLPEVEATRLVQPGPVGHRLPSEPRHSVSPQPPQADGHPTRGPEGA</sequence>
<evidence type="ECO:0000256" key="2">
    <source>
        <dbReference type="ARBA" id="ARBA00008193"/>
    </source>
</evidence>
<keyword evidence="4 8" id="KW-0812">Transmembrane</keyword>
<dbReference type="PANTHER" id="PTHR30506:SF3">
    <property type="entry name" value="UPF0126 INNER MEMBRANE PROTEIN YADS-RELATED"/>
    <property type="match status" value="1"/>
</dbReference>
<gene>
    <name evidence="10" type="ORF">GCM10009579_00050</name>
</gene>
<evidence type="ECO:0000256" key="6">
    <source>
        <dbReference type="ARBA" id="ARBA00023136"/>
    </source>
</evidence>
<organism evidence="10 11">
    <name type="scientific">Streptomyces javensis</name>
    <dbReference type="NCBI Taxonomy" id="114698"/>
    <lineage>
        <taxon>Bacteria</taxon>
        <taxon>Bacillati</taxon>
        <taxon>Actinomycetota</taxon>
        <taxon>Actinomycetes</taxon>
        <taxon>Kitasatosporales</taxon>
        <taxon>Streptomycetaceae</taxon>
        <taxon>Streptomyces</taxon>
        <taxon>Streptomyces violaceusniger group</taxon>
    </lineage>
</organism>
<dbReference type="Proteomes" id="UP001500282">
    <property type="component" value="Unassembled WGS sequence"/>
</dbReference>
<dbReference type="InterPro" id="IPR005115">
    <property type="entry name" value="Gly_transporter"/>
</dbReference>
<feature type="transmembrane region" description="Helical" evidence="8">
    <location>
        <begin position="175"/>
        <end position="194"/>
    </location>
</feature>
<comment type="caution">
    <text evidence="10">The sequence shown here is derived from an EMBL/GenBank/DDBJ whole genome shotgun (WGS) entry which is preliminary data.</text>
</comment>
<name>A0ABN1WDC9_9ACTN</name>
<accession>A0ABN1WDC9</accession>
<feature type="transmembrane region" description="Helical" evidence="8">
    <location>
        <begin position="12"/>
        <end position="29"/>
    </location>
</feature>
<evidence type="ECO:0000256" key="1">
    <source>
        <dbReference type="ARBA" id="ARBA00004651"/>
    </source>
</evidence>
<feature type="domain" description="Glycine transporter" evidence="9">
    <location>
        <begin position="95"/>
        <end position="170"/>
    </location>
</feature>
<keyword evidence="5 8" id="KW-1133">Transmembrane helix</keyword>
<comment type="subcellular location">
    <subcellularLocation>
        <location evidence="1">Cell membrane</location>
        <topology evidence="1">Multi-pass membrane protein</topology>
    </subcellularLocation>
</comment>
<keyword evidence="11" id="KW-1185">Reference proteome</keyword>
<proteinExistence type="inferred from homology"/>
<comment type="similarity">
    <text evidence="2">Belongs to the UPF0126 family.</text>
</comment>
<dbReference type="EMBL" id="BAAAIH010000001">
    <property type="protein sequence ID" value="GAA1246524.1"/>
    <property type="molecule type" value="Genomic_DNA"/>
</dbReference>
<keyword evidence="3" id="KW-1003">Cell membrane</keyword>
<evidence type="ECO:0000313" key="11">
    <source>
        <dbReference type="Proteomes" id="UP001500282"/>
    </source>
</evidence>
<evidence type="ECO:0000256" key="4">
    <source>
        <dbReference type="ARBA" id="ARBA00022692"/>
    </source>
</evidence>
<evidence type="ECO:0000256" key="7">
    <source>
        <dbReference type="SAM" id="MobiDB-lite"/>
    </source>
</evidence>
<evidence type="ECO:0000259" key="9">
    <source>
        <dbReference type="Pfam" id="PF03458"/>
    </source>
</evidence>